<organism evidence="3 4">
    <name type="scientific">Stenomitos frigidus ULC18</name>
    <dbReference type="NCBI Taxonomy" id="2107698"/>
    <lineage>
        <taxon>Bacteria</taxon>
        <taxon>Bacillati</taxon>
        <taxon>Cyanobacteriota</taxon>
        <taxon>Cyanophyceae</taxon>
        <taxon>Leptolyngbyales</taxon>
        <taxon>Leptolyngbyaceae</taxon>
        <taxon>Stenomitos</taxon>
    </lineage>
</organism>
<protein>
    <submittedName>
        <fullName evidence="3">Uncharacterized protein</fullName>
    </submittedName>
</protein>
<evidence type="ECO:0000256" key="2">
    <source>
        <dbReference type="SAM" id="Phobius"/>
    </source>
</evidence>
<evidence type="ECO:0000256" key="1">
    <source>
        <dbReference type="SAM" id="MobiDB-lite"/>
    </source>
</evidence>
<reference evidence="4" key="1">
    <citation type="submission" date="2018-02" db="EMBL/GenBank/DDBJ databases">
        <authorList>
            <person name="Moore K."/>
            <person name="Momper L."/>
        </authorList>
    </citation>
    <scope>NUCLEOTIDE SEQUENCE [LARGE SCALE GENOMIC DNA]</scope>
    <source>
        <strain evidence="4">ULC18</strain>
    </source>
</reference>
<name>A0A2T1EFW8_9CYAN</name>
<dbReference type="AlphaFoldDB" id="A0A2T1EFW8"/>
<evidence type="ECO:0000313" key="3">
    <source>
        <dbReference type="EMBL" id="PSB31593.1"/>
    </source>
</evidence>
<keyword evidence="2" id="KW-0812">Transmembrane</keyword>
<keyword evidence="2" id="KW-1133">Transmembrane helix</keyword>
<comment type="caution">
    <text evidence="3">The sequence shown here is derived from an EMBL/GenBank/DDBJ whole genome shotgun (WGS) entry which is preliminary data.</text>
</comment>
<evidence type="ECO:0000313" key="4">
    <source>
        <dbReference type="Proteomes" id="UP000239576"/>
    </source>
</evidence>
<keyword evidence="2" id="KW-0472">Membrane</keyword>
<feature type="compositionally biased region" description="Polar residues" evidence="1">
    <location>
        <begin position="1"/>
        <end position="10"/>
    </location>
</feature>
<proteinExistence type="predicted"/>
<keyword evidence="4" id="KW-1185">Reference proteome</keyword>
<dbReference type="EMBL" id="PVWK01000034">
    <property type="protein sequence ID" value="PSB31593.1"/>
    <property type="molecule type" value="Genomic_DNA"/>
</dbReference>
<gene>
    <name evidence="3" type="ORF">C7B82_07150</name>
</gene>
<dbReference type="Proteomes" id="UP000239576">
    <property type="component" value="Unassembled WGS sequence"/>
</dbReference>
<reference evidence="3 4" key="2">
    <citation type="submission" date="2018-03" db="EMBL/GenBank/DDBJ databases">
        <title>The ancient ancestry and fast evolution of plastids.</title>
        <authorList>
            <person name="Moore K.R."/>
            <person name="Magnabosco C."/>
            <person name="Momper L."/>
            <person name="Gold D.A."/>
            <person name="Bosak T."/>
            <person name="Fournier G.P."/>
        </authorList>
    </citation>
    <scope>NUCLEOTIDE SEQUENCE [LARGE SCALE GENOMIC DNA]</scope>
    <source>
        <strain evidence="3 4">ULC18</strain>
    </source>
</reference>
<feature type="transmembrane region" description="Helical" evidence="2">
    <location>
        <begin position="88"/>
        <end position="111"/>
    </location>
</feature>
<sequence length="500" mass="55086">MATIHSNNSHKTLDSDRQNVPQALEPQGSTKLPDDVAPLPPLAPGPALGSLPTSVQSPSIEAEQVTEAPSEITIAPALRTVPKHRLSLKMAIIASGITVAIVGSAIAGNYFRTEQYNKIAQAETLLRETCNTTTLSDAEALNTAEAGWNKATTQLQGIPPFPGFGVKDAQALTSKYALCKTNIDATKLFQEAATMSEAARDAVQRLPVLPEEEWADHVVKLEAAIEHLDLIQNSFGNPVDLKASLPIFGDAQNRLKEYQQILTVAQNQRDREHTAVQNFNDAKGLYQQFAANQGTTDATKRKDAEANLRGAIDRLRKIPTEGTTVSAEAIKTRKTYNEALDEFINEPVKQKLRNFATSFNQLSSALKSGMSTAEFASSIDSIGNELKLLQQASNTSQHPALRYFQEALTDYQFSQRLLIMLTICETSNECFTGVLDNDVYLLPTSHQFYRKLSDFYHANQELTRKGLAVRLESAKEKTAFDAIWEHADRNIEKGEQLIEQ</sequence>
<accession>A0A2T1EFW8</accession>
<feature type="region of interest" description="Disordered" evidence="1">
    <location>
        <begin position="1"/>
        <end position="59"/>
    </location>
</feature>